<proteinExistence type="predicted"/>
<evidence type="ECO:0000313" key="2">
    <source>
        <dbReference type="Proteomes" id="UP001165960"/>
    </source>
</evidence>
<gene>
    <name evidence="1" type="ORF">DSO57_1034466</name>
</gene>
<dbReference type="Proteomes" id="UP001165960">
    <property type="component" value="Unassembled WGS sequence"/>
</dbReference>
<name>A0ACC2UKT4_9FUNG</name>
<organism evidence="1 2">
    <name type="scientific">Entomophthora muscae</name>
    <dbReference type="NCBI Taxonomy" id="34485"/>
    <lineage>
        <taxon>Eukaryota</taxon>
        <taxon>Fungi</taxon>
        <taxon>Fungi incertae sedis</taxon>
        <taxon>Zoopagomycota</taxon>
        <taxon>Entomophthoromycotina</taxon>
        <taxon>Entomophthoromycetes</taxon>
        <taxon>Entomophthorales</taxon>
        <taxon>Entomophthoraceae</taxon>
        <taxon>Entomophthora</taxon>
    </lineage>
</organism>
<dbReference type="EMBL" id="QTSX02000287">
    <property type="protein sequence ID" value="KAJ9087315.1"/>
    <property type="molecule type" value="Genomic_DNA"/>
</dbReference>
<evidence type="ECO:0000313" key="1">
    <source>
        <dbReference type="EMBL" id="KAJ9087315.1"/>
    </source>
</evidence>
<keyword evidence="2" id="KW-1185">Reference proteome</keyword>
<feature type="non-terminal residue" evidence="1">
    <location>
        <position position="1"/>
    </location>
</feature>
<accession>A0ACC2UKT4</accession>
<reference evidence="1" key="1">
    <citation type="submission" date="2022-04" db="EMBL/GenBank/DDBJ databases">
        <title>Genome of the entomopathogenic fungus Entomophthora muscae.</title>
        <authorList>
            <person name="Elya C."/>
            <person name="Lovett B.R."/>
            <person name="Lee E."/>
            <person name="Macias A.M."/>
            <person name="Hajek A.E."/>
            <person name="De Bivort B.L."/>
            <person name="Kasson M.T."/>
            <person name="De Fine Licht H.H."/>
            <person name="Stajich J.E."/>
        </authorList>
    </citation>
    <scope>NUCLEOTIDE SEQUENCE</scope>
    <source>
        <strain evidence="1">Berkeley</strain>
    </source>
</reference>
<sequence length="251" mass="27509">PCPLKDSLSPANESTNPGNIPAITWATANGELQKLPQEQRLPVDDKSCDLKKEIGISRPSLANKELSLWSATKRFIIPSLISLVLSLLFTKPKKTQTNRPSYAVHQEHPTVNSLPPLALDQTIFPPHTKKGLKVTAKLLNSLRDLAHTVDERFVLAYPVDFLALAAPPWEETLINLDYLLAWFCPLLKTIKNAQSGEATSMSRESNKSEMLGLLPSQSGGGAEIELESSSTPGHAQQNFSPSQPDEPLEVM</sequence>
<protein>
    <submittedName>
        <fullName evidence="1">Uncharacterized protein</fullName>
    </submittedName>
</protein>
<comment type="caution">
    <text evidence="1">The sequence shown here is derived from an EMBL/GenBank/DDBJ whole genome shotgun (WGS) entry which is preliminary data.</text>
</comment>